<protein>
    <submittedName>
        <fullName evidence="2">Phenol degradation protein meta</fullName>
    </submittedName>
</protein>
<feature type="signal peptide" evidence="1">
    <location>
        <begin position="1"/>
        <end position="31"/>
    </location>
</feature>
<organism evidence="2 3">
    <name type="scientific">Colwellia echini</name>
    <dbReference type="NCBI Taxonomy" id="1982103"/>
    <lineage>
        <taxon>Bacteria</taxon>
        <taxon>Pseudomonadati</taxon>
        <taxon>Pseudomonadota</taxon>
        <taxon>Gammaproteobacteria</taxon>
        <taxon>Alteromonadales</taxon>
        <taxon>Colwelliaceae</taxon>
        <taxon>Colwellia</taxon>
    </lineage>
</organism>
<name>A0ABY3MVQ3_9GAMM</name>
<keyword evidence="1" id="KW-0732">Signal</keyword>
<gene>
    <name evidence="2" type="ORF">CWS31_011555</name>
</gene>
<dbReference type="Proteomes" id="UP000815846">
    <property type="component" value="Unassembled WGS sequence"/>
</dbReference>
<evidence type="ECO:0000313" key="2">
    <source>
        <dbReference type="EMBL" id="TYK65288.1"/>
    </source>
</evidence>
<comment type="caution">
    <text evidence="2">The sequence shown here is derived from an EMBL/GenBank/DDBJ whole genome shotgun (WGS) entry which is preliminary data.</text>
</comment>
<dbReference type="RefSeq" id="WP_101345614.1">
    <property type="nucleotide sequence ID" value="NZ_PJAI02000012.1"/>
</dbReference>
<reference evidence="2 3" key="1">
    <citation type="submission" date="2019-08" db="EMBL/GenBank/DDBJ databases">
        <title>Microbe sample from Colwellia echini.</title>
        <authorList>
            <person name="Christiansen L."/>
            <person name="Pathiraja D."/>
            <person name="Schultz-Johansen M."/>
            <person name="Choi I.-G."/>
            <person name="Stougaard P."/>
        </authorList>
    </citation>
    <scope>NUCLEOTIDE SEQUENCE [LARGE SCALE GENOMIC DNA]</scope>
    <source>
        <strain evidence="2 3">A3</strain>
    </source>
</reference>
<accession>A0ABY3MVQ3</accession>
<feature type="chain" id="PRO_5047429130" evidence="1">
    <location>
        <begin position="32"/>
        <end position="320"/>
    </location>
</feature>
<evidence type="ECO:0000256" key="1">
    <source>
        <dbReference type="SAM" id="SignalP"/>
    </source>
</evidence>
<dbReference type="InterPro" id="IPR025737">
    <property type="entry name" value="FApF"/>
</dbReference>
<keyword evidence="3" id="KW-1185">Reference proteome</keyword>
<dbReference type="Pfam" id="PF13557">
    <property type="entry name" value="Phenol_MetA_deg"/>
    <property type="match status" value="1"/>
</dbReference>
<dbReference type="EMBL" id="PJAI02000012">
    <property type="protein sequence ID" value="TYK65288.1"/>
    <property type="molecule type" value="Genomic_DNA"/>
</dbReference>
<evidence type="ECO:0000313" key="3">
    <source>
        <dbReference type="Proteomes" id="UP000815846"/>
    </source>
</evidence>
<sequence length="320" mass="34415">MSRIKEIIKLTPLRVTLASVFSASFAPVVMADEGGVAFWFSGQYASFAAVPATPGWSIPAQGYYYNGSAAKSKTLPRGNVLSGDVDSSLPVLIVQPTYSPHTKLWDGQLSFGLGFGWGSNTTSADIAISDPLLLQNEKDTVTGMTDLYPVVSLAWNNGNDNWMTYLTGDIPTGDYNASSLSNLGIGHGAVDLGGGYTYFNETTGRELSAVLGFTYNIENDDTNYQNGIDVHLDWGVSQFLNQHWQIGIVGYVYGQITADSGDSVFADDIKSSIAAVGPEIGYSFTMNNQAAYINLRGYWEFAAKHRVEGGSAFVTLSLPL</sequence>
<proteinExistence type="predicted"/>